<reference evidence="4" key="1">
    <citation type="journal article" date="2021" name="Mol. Ecol. Resour.">
        <title>Phylogenomic analyses of the genus Drosophila reveals genomic signals of climate adaptation.</title>
        <authorList>
            <person name="Li F."/>
            <person name="Rane R.V."/>
            <person name="Luria V."/>
            <person name="Xiong Z."/>
            <person name="Chen J."/>
            <person name="Li Z."/>
            <person name="Catullo R.A."/>
            <person name="Griffin P.C."/>
            <person name="Schiffer M."/>
            <person name="Pearce S."/>
            <person name="Lee S.F."/>
            <person name="McElroy K."/>
            <person name="Stocker A."/>
            <person name="Shirriffs J."/>
            <person name="Cockerell F."/>
            <person name="Coppin C."/>
            <person name="Sgro C.M."/>
            <person name="Karger A."/>
            <person name="Cain J.W."/>
            <person name="Weber J.A."/>
            <person name="Santpere G."/>
            <person name="Kirschner M.W."/>
            <person name="Hoffmann A.A."/>
            <person name="Oakeshott J.G."/>
            <person name="Zhang G."/>
        </authorList>
    </citation>
    <scope>NUCLEOTIDE SEQUENCE</scope>
    <source>
        <strain evidence="4">BGI-SZ-2011g</strain>
    </source>
</reference>
<evidence type="ECO:0000256" key="1">
    <source>
        <dbReference type="SAM" id="Coils"/>
    </source>
</evidence>
<dbReference type="Pfam" id="PF05335">
    <property type="entry name" value="DUF745"/>
    <property type="match status" value="1"/>
</dbReference>
<evidence type="ECO:0000256" key="3">
    <source>
        <dbReference type="SAM" id="SignalP"/>
    </source>
</evidence>
<comment type="caution">
    <text evidence="4">The sequence shown here is derived from an EMBL/GenBank/DDBJ whole genome shotgun (WGS) entry which is preliminary data.</text>
</comment>
<dbReference type="InterPro" id="IPR007999">
    <property type="entry name" value="DUF745"/>
</dbReference>
<keyword evidence="1" id="KW-0175">Coiled coil</keyword>
<dbReference type="PANTHER" id="PTHR37161">
    <property type="entry name" value="HDC10475"/>
    <property type="match status" value="1"/>
</dbReference>
<keyword evidence="5" id="KW-1185">Reference proteome</keyword>
<name>A0AAD4KDR7_9MUSC</name>
<feature type="chain" id="PRO_5042103964" evidence="3">
    <location>
        <begin position="20"/>
        <end position="258"/>
    </location>
</feature>
<dbReference type="AlphaFoldDB" id="A0AAD4KDR7"/>
<keyword evidence="3" id="KW-0732">Signal</keyword>
<organism evidence="4 5">
    <name type="scientific">Drosophila rubida</name>
    <dbReference type="NCBI Taxonomy" id="30044"/>
    <lineage>
        <taxon>Eukaryota</taxon>
        <taxon>Metazoa</taxon>
        <taxon>Ecdysozoa</taxon>
        <taxon>Arthropoda</taxon>
        <taxon>Hexapoda</taxon>
        <taxon>Insecta</taxon>
        <taxon>Pterygota</taxon>
        <taxon>Neoptera</taxon>
        <taxon>Endopterygota</taxon>
        <taxon>Diptera</taxon>
        <taxon>Brachycera</taxon>
        <taxon>Muscomorpha</taxon>
        <taxon>Ephydroidea</taxon>
        <taxon>Drosophilidae</taxon>
        <taxon>Drosophila</taxon>
    </lineage>
</organism>
<gene>
    <name evidence="4" type="ORF">KR093_003457</name>
</gene>
<evidence type="ECO:0000313" key="4">
    <source>
        <dbReference type="EMBL" id="KAH8388307.1"/>
    </source>
</evidence>
<evidence type="ECO:0000313" key="5">
    <source>
        <dbReference type="Proteomes" id="UP001200034"/>
    </source>
</evidence>
<feature type="region of interest" description="Disordered" evidence="2">
    <location>
        <begin position="42"/>
        <end position="71"/>
    </location>
</feature>
<proteinExistence type="predicted"/>
<feature type="coiled-coil region" evidence="1">
    <location>
        <begin position="117"/>
        <end position="158"/>
    </location>
</feature>
<dbReference type="Proteomes" id="UP001200034">
    <property type="component" value="Unassembled WGS sequence"/>
</dbReference>
<sequence length="258" mass="28329">MRLAFQVMWFVVILSSVTQQIFGTSYALHRDLQRRSKRLLHFDTESMGQKNDARDGQECAEPPNKPNTALNTKARSTGIAVKAAQEAKQANDDMAGAVKLASDRIKLEYAEKAASAAKAAEAVLSAKLQVLEQLEMEVREAEIVVQEETQELSAAEANSQLALKAHQQAHEELKLLQTGLKLARDNFASAEQVSASCQQSMADKTTLMETAQKRVGLLLRQLSEARGDFAKTKKAAYKALCAANEAKQRIQHTNTGQC</sequence>
<evidence type="ECO:0000256" key="2">
    <source>
        <dbReference type="SAM" id="MobiDB-lite"/>
    </source>
</evidence>
<dbReference type="EMBL" id="JAJJHW010000014">
    <property type="protein sequence ID" value="KAH8388307.1"/>
    <property type="molecule type" value="Genomic_DNA"/>
</dbReference>
<dbReference type="PANTHER" id="PTHR37161:SF2">
    <property type="entry name" value="AT11648P-RELATED"/>
    <property type="match status" value="1"/>
</dbReference>
<feature type="signal peptide" evidence="3">
    <location>
        <begin position="1"/>
        <end position="19"/>
    </location>
</feature>
<accession>A0AAD4KDR7</accession>
<protein>
    <submittedName>
        <fullName evidence="4">Uncharacterized protein</fullName>
    </submittedName>
</protein>